<comment type="caution">
    <text evidence="5">The sequence shown here is derived from an EMBL/GenBank/DDBJ whole genome shotgun (WGS) entry which is preliminary data.</text>
</comment>
<dbReference type="InterPro" id="IPR012337">
    <property type="entry name" value="RNaseH-like_sf"/>
</dbReference>
<dbReference type="Pfam" id="PF07727">
    <property type="entry name" value="RVT_2"/>
    <property type="match status" value="3"/>
</dbReference>
<dbReference type="Proteomes" id="UP000288805">
    <property type="component" value="Unassembled WGS sequence"/>
</dbReference>
<feature type="region of interest" description="Disordered" evidence="1">
    <location>
        <begin position="190"/>
        <end position="221"/>
    </location>
</feature>
<evidence type="ECO:0000259" key="3">
    <source>
        <dbReference type="Pfam" id="PF13976"/>
    </source>
</evidence>
<dbReference type="GO" id="GO:0003676">
    <property type="term" value="F:nucleic acid binding"/>
    <property type="evidence" value="ECO:0007669"/>
    <property type="project" value="InterPro"/>
</dbReference>
<dbReference type="InterPro" id="IPR013103">
    <property type="entry name" value="RVT_2"/>
</dbReference>
<dbReference type="SUPFAM" id="SSF53098">
    <property type="entry name" value="Ribonuclease H-like"/>
    <property type="match status" value="1"/>
</dbReference>
<dbReference type="InterPro" id="IPR057670">
    <property type="entry name" value="SH3_retrovirus"/>
</dbReference>
<dbReference type="PANTHER" id="PTHR11439:SF484">
    <property type="entry name" value="REVERSE TRANSCRIPTASE TY1_COPIA-TYPE DOMAIN-CONTAINING PROTEIN"/>
    <property type="match status" value="1"/>
</dbReference>
<feature type="domain" description="GAG-pre-integrase" evidence="3">
    <location>
        <begin position="372"/>
        <end position="429"/>
    </location>
</feature>
<dbReference type="InterPro" id="IPR043502">
    <property type="entry name" value="DNA/RNA_pol_sf"/>
</dbReference>
<dbReference type="CDD" id="cd09272">
    <property type="entry name" value="RNase_HI_RT_Ty1"/>
    <property type="match status" value="1"/>
</dbReference>
<dbReference type="PANTHER" id="PTHR11439">
    <property type="entry name" value="GAG-POL-RELATED RETROTRANSPOSON"/>
    <property type="match status" value="1"/>
</dbReference>
<feature type="compositionally biased region" description="Polar residues" evidence="1">
    <location>
        <begin position="1210"/>
        <end position="1220"/>
    </location>
</feature>
<evidence type="ECO:0000313" key="6">
    <source>
        <dbReference type="Proteomes" id="UP000288805"/>
    </source>
</evidence>
<accession>A0A438DD24</accession>
<dbReference type="SUPFAM" id="SSF56672">
    <property type="entry name" value="DNA/RNA polymerases"/>
    <property type="match status" value="2"/>
</dbReference>
<feature type="compositionally biased region" description="Low complexity" evidence="1">
    <location>
        <begin position="193"/>
        <end position="210"/>
    </location>
</feature>
<organism evidence="5 6">
    <name type="scientific">Vitis vinifera</name>
    <name type="common">Grape</name>
    <dbReference type="NCBI Taxonomy" id="29760"/>
    <lineage>
        <taxon>Eukaryota</taxon>
        <taxon>Viridiplantae</taxon>
        <taxon>Streptophyta</taxon>
        <taxon>Embryophyta</taxon>
        <taxon>Tracheophyta</taxon>
        <taxon>Spermatophyta</taxon>
        <taxon>Magnoliopsida</taxon>
        <taxon>eudicotyledons</taxon>
        <taxon>Gunneridae</taxon>
        <taxon>Pentapetalae</taxon>
        <taxon>rosids</taxon>
        <taxon>Vitales</taxon>
        <taxon>Vitaceae</taxon>
        <taxon>Viteae</taxon>
        <taxon>Vitis</taxon>
    </lineage>
</organism>
<evidence type="ECO:0000259" key="2">
    <source>
        <dbReference type="Pfam" id="PF07727"/>
    </source>
</evidence>
<dbReference type="Pfam" id="PF25597">
    <property type="entry name" value="SH3_retrovirus"/>
    <property type="match status" value="1"/>
</dbReference>
<evidence type="ECO:0000259" key="4">
    <source>
        <dbReference type="Pfam" id="PF25597"/>
    </source>
</evidence>
<feature type="domain" description="Retroviral polymerase SH3-like" evidence="4">
    <location>
        <begin position="1093"/>
        <end position="1149"/>
    </location>
</feature>
<dbReference type="InterPro" id="IPR025724">
    <property type="entry name" value="GAG-pre-integrase_dom"/>
</dbReference>
<proteinExistence type="predicted"/>
<protein>
    <submittedName>
        <fullName evidence="5">Retrovirus-related Pol polyprotein from transposon RE2</fullName>
    </submittedName>
</protein>
<dbReference type="Gene3D" id="3.30.420.10">
    <property type="entry name" value="Ribonuclease H-like superfamily/Ribonuclease H"/>
    <property type="match status" value="1"/>
</dbReference>
<evidence type="ECO:0000313" key="5">
    <source>
        <dbReference type="EMBL" id="RVW33352.1"/>
    </source>
</evidence>
<reference evidence="5 6" key="1">
    <citation type="journal article" date="2018" name="PLoS Genet.">
        <title>Population sequencing reveals clonal diversity and ancestral inbreeding in the grapevine cultivar Chardonnay.</title>
        <authorList>
            <person name="Roach M.J."/>
            <person name="Johnson D.L."/>
            <person name="Bohlmann J."/>
            <person name="van Vuuren H.J."/>
            <person name="Jones S.J."/>
            <person name="Pretorius I.S."/>
            <person name="Schmidt S.A."/>
            <person name="Borneman A.R."/>
        </authorList>
    </citation>
    <scope>NUCLEOTIDE SEQUENCE [LARGE SCALE GENOMIC DNA]</scope>
    <source>
        <strain evidence="6">cv. Chardonnay</strain>
        <tissue evidence="5">Leaf</tissue>
    </source>
</reference>
<gene>
    <name evidence="5" type="primary">RE2_1037</name>
    <name evidence="5" type="ORF">CK203_085316</name>
</gene>
<sequence>MIISEKLVGSENYLSWSASVELWFMGQGYEDHLVTQEADIPEVDRVQWRKIDAQLCSVLWQSVDPRILLHLQAYKTCFKFWTQAKGLYTNDIQRLYKVASAIFHISQQDLDLSTYIGQIASLKEQFLTVMPLTPDVGAQQTQLDKFFMVLTLIGLRPDLEPIRDQILGSSSVPSLDDVFARLLRISSTQTLPSDSASDSSVLVSQTTSRGGRSGTRGRGQRPHCTYCNNLATLAIVAISYMEDLLALPIWPSPLILRCLSLRAPPHLRHLRLLLPLLPSLDLFSSITTTSALPTVTLANGSQTVAKGIGLALPLPSLPLTSVLYTPECPFNLISISKITRTLNCSITFSDKFVTLQDRSTGKTIGIGCESQGLYHLTSDSSPAVCISTDAPLLIHNRLGHPSLSKFQKMVPHFSTLSSLSCESCQLGKHTRVSFPKRLNNRAKSPFELVHSDVWGPCRTASTLGFQYFVTFIDDYSRYFRRVIVVIPLRLIDTLSPLMSPFLRTHHSFPPLLSLFLFLKSCPSTIVSPPDAMPPRPLQVYHRRPRVVASLPFPAAPADSLPIPSASPAPALPSPNDLPIVVRKGTHSTRNPHPIYNFLSYHRLSSPYSAFVSAISSVSLPKSTHEALSHPGWRQAMVDEMAALHSNGTWDLVVLPSGKSTVGCRWVYAVKVGLDGQVDRLKARLVAKGYTQVYGSDYGDTFSPVAKIVFVRLLLSMAAMCSWSLYQLDIKNAFLHGDLAEEVYMEQPSGFVAQGESGLVCRLRRSLYGLKQSPRAWFSRFSSVVQEFGMLRSTADHSVFYHHNSLGQCIYLVVYVDDIVITGSDQDGIQKLKQHLFTHFQTKDLGKLKYFLGIEIAQSSSGVVLSQRRQGEPLGDPGRYRRLVGKLNYLTITRPDISFPMSVVSQFLQSPCDSHWDAVIRILRYIKSTPGQGVLYENRGHTQVVGYTDADWAGSPTDRRSTSGYYVFIGGNLISWKSKKQDVVVRSSAEAEYRAMALATCELIWLRHLLQELRFGKDEQMKLVCDNQAALHIASNPVFHERTKHIEVDCHFIREKIASGCVATSFVNSNDQLTDIFTKSLRGFSPFSLSLNNVHSQHRDKLDPRAIKCVFLGYSSTQKGYKCYNPSVRKFYTFANVTFTENKPFFPKSSLQGEISMMEDSHSSVTRNFPQFPKVYSREKVILEQKQVQESNSDPGNQITIRSDPPLHTQPGETSTDSTDNLDLHLPIAIRKGTRECTNRPLYPLSHYVSLKHLSPAYKNFIVSLNTTIIPNTVSEALTKREWKDAMRKEMSALEKNKTWEIVERPKGKNIVDCKWIFTLKYKTDGSLERHKARLVAKGDLHEHPPGFEGNTGNKVCKLKKALYGLKQSPRAWFGRFAKVMKESGYKQSQERKHEVKQRLTTEFEIKELGKLKYFLGIEVAYSTQRIFISQQKYVTDLLAETGKIRCKSVSTPMDPNHKLGEVKEEPMVDKRMYQRLVGRLIYLAHTRPNIAYSVSVISQFMHDPREPHLQAAYRVLHYLKGNPEKGILFKKKNTLALEAYIDADYASSLVDRRSTTGYCTFLGGNLIT</sequence>
<feature type="region of interest" description="Disordered" evidence="1">
    <location>
        <begin position="1186"/>
        <end position="1220"/>
    </location>
</feature>
<feature type="domain" description="Reverse transcriptase Ty1/copia-type" evidence="2">
    <location>
        <begin position="646"/>
        <end position="867"/>
    </location>
</feature>
<feature type="domain" description="Reverse transcriptase Ty1/copia-type" evidence="2">
    <location>
        <begin position="1343"/>
        <end position="1389"/>
    </location>
</feature>
<evidence type="ECO:0000256" key="1">
    <source>
        <dbReference type="SAM" id="MobiDB-lite"/>
    </source>
</evidence>
<feature type="domain" description="Reverse transcriptase Ty1/copia-type" evidence="2">
    <location>
        <begin position="1394"/>
        <end position="1453"/>
    </location>
</feature>
<dbReference type="Pfam" id="PF13976">
    <property type="entry name" value="gag_pre-integrs"/>
    <property type="match status" value="1"/>
</dbReference>
<name>A0A438DD24_VITVI</name>
<dbReference type="EMBL" id="QGNW01001682">
    <property type="protein sequence ID" value="RVW33352.1"/>
    <property type="molecule type" value="Genomic_DNA"/>
</dbReference>
<feature type="compositionally biased region" description="Polar residues" evidence="1">
    <location>
        <begin position="1186"/>
        <end position="1200"/>
    </location>
</feature>
<dbReference type="InterPro" id="IPR036397">
    <property type="entry name" value="RNaseH_sf"/>
</dbReference>